<evidence type="ECO:0000256" key="1">
    <source>
        <dbReference type="ARBA" id="ARBA00022741"/>
    </source>
</evidence>
<dbReference type="GO" id="GO:0031623">
    <property type="term" value="P:receptor internalization"/>
    <property type="evidence" value="ECO:0007669"/>
    <property type="project" value="TreeGrafter"/>
</dbReference>
<evidence type="ECO:0000313" key="4">
    <source>
        <dbReference type="EMBL" id="VDO86648.1"/>
    </source>
</evidence>
<evidence type="ECO:0000256" key="2">
    <source>
        <dbReference type="ARBA" id="ARBA00023134"/>
    </source>
</evidence>
<dbReference type="GO" id="GO:0005874">
    <property type="term" value="C:microtubule"/>
    <property type="evidence" value="ECO:0007669"/>
    <property type="project" value="TreeGrafter"/>
</dbReference>
<keyword evidence="1" id="KW-0547">Nucleotide-binding</keyword>
<dbReference type="GO" id="GO:0005886">
    <property type="term" value="C:plasma membrane"/>
    <property type="evidence" value="ECO:0007669"/>
    <property type="project" value="TreeGrafter"/>
</dbReference>
<evidence type="ECO:0000259" key="3">
    <source>
        <dbReference type="Pfam" id="PF01031"/>
    </source>
</evidence>
<dbReference type="EMBL" id="UZAI01004524">
    <property type="protein sequence ID" value="VDO86648.1"/>
    <property type="molecule type" value="Genomic_DNA"/>
</dbReference>
<protein>
    <recommendedName>
        <fullName evidence="3">Dynamin stalk domain-containing protein</fullName>
    </recommendedName>
</protein>
<dbReference type="InterPro" id="IPR022812">
    <property type="entry name" value="Dynamin"/>
</dbReference>
<sequence>MVQSFEAEFSQNISGHAADVNTQILSGGAEINRVFHERFRYDLLKIEFDEKTLRKEIAVAIQNIHGVRPGLFTPDMAFDATVRKQIEKLRIPSLKCVDMVVSKLTDVLQQCSDKDSSQSSKFELFPFPFPTTIGFGGMLSVIHNHFNITWLTVLCASRLFAILENNTSWFCLLLNSFLN</sequence>
<dbReference type="STRING" id="48269.A0A183M0E2"/>
<dbReference type="GO" id="GO:0008017">
    <property type="term" value="F:microtubule binding"/>
    <property type="evidence" value="ECO:0007669"/>
    <property type="project" value="TreeGrafter"/>
</dbReference>
<keyword evidence="2" id="KW-0342">GTP-binding</keyword>
<feature type="domain" description="Dynamin stalk" evidence="3">
    <location>
        <begin position="1"/>
        <end position="117"/>
    </location>
</feature>
<dbReference type="Gene3D" id="1.20.120.1240">
    <property type="entry name" value="Dynamin, middle domain"/>
    <property type="match status" value="1"/>
</dbReference>
<dbReference type="Pfam" id="PF01031">
    <property type="entry name" value="Dynamin_M"/>
    <property type="match status" value="1"/>
</dbReference>
<dbReference type="AlphaFoldDB" id="A0A183M0E2"/>
<dbReference type="GO" id="GO:0003924">
    <property type="term" value="F:GTPase activity"/>
    <property type="evidence" value="ECO:0007669"/>
    <property type="project" value="TreeGrafter"/>
</dbReference>
<dbReference type="InterPro" id="IPR000375">
    <property type="entry name" value="Dynamin_stalk"/>
</dbReference>
<gene>
    <name evidence="4" type="ORF">SMRZ_LOCUS9517</name>
</gene>
<name>A0A183M0E2_9TREM</name>
<dbReference type="PANTHER" id="PTHR11566">
    <property type="entry name" value="DYNAMIN"/>
    <property type="match status" value="1"/>
</dbReference>
<dbReference type="GO" id="GO:0005525">
    <property type="term" value="F:GTP binding"/>
    <property type="evidence" value="ECO:0007669"/>
    <property type="project" value="UniProtKB-KW"/>
</dbReference>
<accession>A0A183M0E2</accession>
<dbReference type="PANTHER" id="PTHR11566:SF212">
    <property type="entry name" value="DYNAMIN"/>
    <property type="match status" value="1"/>
</dbReference>
<reference evidence="4 5" key="1">
    <citation type="submission" date="2018-11" db="EMBL/GenBank/DDBJ databases">
        <authorList>
            <consortium name="Pathogen Informatics"/>
        </authorList>
    </citation>
    <scope>NUCLEOTIDE SEQUENCE [LARGE SCALE GENOMIC DNA]</scope>
    <source>
        <strain evidence="4 5">Zambia</strain>
    </source>
</reference>
<proteinExistence type="predicted"/>
<dbReference type="GO" id="GO:0005737">
    <property type="term" value="C:cytoplasm"/>
    <property type="evidence" value="ECO:0007669"/>
    <property type="project" value="TreeGrafter"/>
</dbReference>
<evidence type="ECO:0000313" key="5">
    <source>
        <dbReference type="Proteomes" id="UP000277204"/>
    </source>
</evidence>
<organism evidence="4 5">
    <name type="scientific">Schistosoma margrebowiei</name>
    <dbReference type="NCBI Taxonomy" id="48269"/>
    <lineage>
        <taxon>Eukaryota</taxon>
        <taxon>Metazoa</taxon>
        <taxon>Spiralia</taxon>
        <taxon>Lophotrochozoa</taxon>
        <taxon>Platyhelminthes</taxon>
        <taxon>Trematoda</taxon>
        <taxon>Digenea</taxon>
        <taxon>Strigeidida</taxon>
        <taxon>Schistosomatoidea</taxon>
        <taxon>Schistosomatidae</taxon>
        <taxon>Schistosoma</taxon>
    </lineage>
</organism>
<dbReference type="Proteomes" id="UP000277204">
    <property type="component" value="Unassembled WGS sequence"/>
</dbReference>
<keyword evidence="5" id="KW-1185">Reference proteome</keyword>